<evidence type="ECO:0000259" key="8">
    <source>
        <dbReference type="Pfam" id="PF08281"/>
    </source>
</evidence>
<dbReference type="Pfam" id="PF04542">
    <property type="entry name" value="Sigma70_r2"/>
    <property type="match status" value="1"/>
</dbReference>
<dbReference type="PANTHER" id="PTHR30173">
    <property type="entry name" value="SIGMA 19 FACTOR"/>
    <property type="match status" value="1"/>
</dbReference>
<evidence type="ECO:0000313" key="9">
    <source>
        <dbReference type="EMBL" id="RZT77247.1"/>
    </source>
</evidence>
<dbReference type="NCBIfam" id="NF006089">
    <property type="entry name" value="PRK08241.1"/>
    <property type="match status" value="1"/>
</dbReference>
<dbReference type="PROSITE" id="PS01063">
    <property type="entry name" value="SIGMA70_ECF"/>
    <property type="match status" value="1"/>
</dbReference>
<dbReference type="InterPro" id="IPR036388">
    <property type="entry name" value="WH-like_DNA-bd_sf"/>
</dbReference>
<reference evidence="9 10" key="1">
    <citation type="submission" date="2019-02" db="EMBL/GenBank/DDBJ databases">
        <title>Sequencing the genomes of 1000 actinobacteria strains.</title>
        <authorList>
            <person name="Klenk H.-P."/>
        </authorList>
    </citation>
    <scope>NUCLEOTIDE SEQUENCE [LARGE SCALE GENOMIC DNA]</scope>
    <source>
        <strain evidence="9 10">DSM 45888</strain>
    </source>
</reference>
<dbReference type="InterPro" id="IPR052704">
    <property type="entry name" value="ECF_Sigma-70_Domain"/>
</dbReference>
<organism evidence="9 10">
    <name type="scientific">Micromonospora violae</name>
    <dbReference type="NCBI Taxonomy" id="1278207"/>
    <lineage>
        <taxon>Bacteria</taxon>
        <taxon>Bacillati</taxon>
        <taxon>Actinomycetota</taxon>
        <taxon>Actinomycetes</taxon>
        <taxon>Micromonosporales</taxon>
        <taxon>Micromonosporaceae</taxon>
        <taxon>Micromonospora</taxon>
    </lineage>
</organism>
<evidence type="ECO:0000259" key="7">
    <source>
        <dbReference type="Pfam" id="PF04542"/>
    </source>
</evidence>
<dbReference type="GO" id="GO:0016987">
    <property type="term" value="F:sigma factor activity"/>
    <property type="evidence" value="ECO:0007669"/>
    <property type="project" value="UniProtKB-KW"/>
</dbReference>
<comment type="subunit">
    <text evidence="2">Interacts transiently with the RNA polymerase catalytic core formed by RpoA, RpoB, RpoC and RpoZ (2 alpha, 1 beta, 1 beta' and 1 omega subunit) to form the RNA polymerase holoenzyme that can initiate transcription.</text>
</comment>
<protein>
    <recommendedName>
        <fullName evidence="6">RNA polymerase sigma factor</fullName>
    </recommendedName>
</protein>
<keyword evidence="3 6" id="KW-0805">Transcription regulation</keyword>
<evidence type="ECO:0000256" key="5">
    <source>
        <dbReference type="ARBA" id="ARBA00023163"/>
    </source>
</evidence>
<evidence type="ECO:0000256" key="6">
    <source>
        <dbReference type="RuleBase" id="RU000716"/>
    </source>
</evidence>
<dbReference type="PANTHER" id="PTHR30173:SF36">
    <property type="entry name" value="ECF RNA POLYMERASE SIGMA FACTOR SIGJ"/>
    <property type="match status" value="1"/>
</dbReference>
<evidence type="ECO:0000256" key="3">
    <source>
        <dbReference type="ARBA" id="ARBA00023015"/>
    </source>
</evidence>
<dbReference type="GO" id="GO:0003677">
    <property type="term" value="F:DNA binding"/>
    <property type="evidence" value="ECO:0007669"/>
    <property type="project" value="UniProtKB-KW"/>
</dbReference>
<keyword evidence="4 6" id="KW-0731">Sigma factor</keyword>
<dbReference type="SUPFAM" id="SSF54427">
    <property type="entry name" value="NTF2-like"/>
    <property type="match status" value="1"/>
</dbReference>
<dbReference type="NCBIfam" id="TIGR02937">
    <property type="entry name" value="sigma70-ECF"/>
    <property type="match status" value="1"/>
</dbReference>
<dbReference type="InterPro" id="IPR013249">
    <property type="entry name" value="RNA_pol_sigma70_r4_t2"/>
</dbReference>
<dbReference type="InterPro" id="IPR013325">
    <property type="entry name" value="RNA_pol_sigma_r2"/>
</dbReference>
<dbReference type="InterPro" id="IPR014284">
    <property type="entry name" value="RNA_pol_sigma-70_dom"/>
</dbReference>
<dbReference type="InterPro" id="IPR013324">
    <property type="entry name" value="RNA_pol_sigma_r3/r4-like"/>
</dbReference>
<dbReference type="InterPro" id="IPR007627">
    <property type="entry name" value="RNA_pol_sigma70_r2"/>
</dbReference>
<dbReference type="GO" id="GO:0006950">
    <property type="term" value="P:response to stress"/>
    <property type="evidence" value="ECO:0007669"/>
    <property type="project" value="UniProtKB-ARBA"/>
</dbReference>
<accession>A0A4Q7U8E8</accession>
<dbReference type="InterPro" id="IPR032710">
    <property type="entry name" value="NTF2-like_dom_sf"/>
</dbReference>
<dbReference type="RefSeq" id="WP_130399936.1">
    <property type="nucleotide sequence ID" value="NZ_SHKK01000001.1"/>
</dbReference>
<sequence>MGTPEAGALTEAFEVERRGLFAHAYRMLGAYHEAEDVVQDTYVRALRGWETFERRSSLRTWLYRIATNVCLTVLEGRGRRALSLGLGPDGLGPWLEPLPTDPVDLVTARESVRLAFVVGLHHLAPRQRAVLLLREVLAFSAAETGEALGMSVPAVKSALQRARARLAEVAPARDDVLDVTSPRARELLARYMAAWETSDADAFREVLRADASIEPVGSPVSYAGRAACLAFAGPALGSAGDWRMAATEANGQPAAVAWFQGEPYGVAVLTVADDGIVAITLFGNPKVVEPFVREPARGR</sequence>
<dbReference type="OrthoDB" id="6689546at2"/>
<name>A0A4Q7U8E8_9ACTN</name>
<dbReference type="InterPro" id="IPR000838">
    <property type="entry name" value="RNA_pol_sigma70_ECF_CS"/>
</dbReference>
<dbReference type="GO" id="GO:0006352">
    <property type="term" value="P:DNA-templated transcription initiation"/>
    <property type="evidence" value="ECO:0007669"/>
    <property type="project" value="InterPro"/>
</dbReference>
<dbReference type="CDD" id="cd06171">
    <property type="entry name" value="Sigma70_r4"/>
    <property type="match status" value="1"/>
</dbReference>
<evidence type="ECO:0000256" key="1">
    <source>
        <dbReference type="ARBA" id="ARBA00010641"/>
    </source>
</evidence>
<dbReference type="SUPFAM" id="SSF88659">
    <property type="entry name" value="Sigma3 and sigma4 domains of RNA polymerase sigma factors"/>
    <property type="match status" value="1"/>
</dbReference>
<keyword evidence="5 6" id="KW-0804">Transcription</keyword>
<keyword evidence="10" id="KW-1185">Reference proteome</keyword>
<dbReference type="Proteomes" id="UP000293781">
    <property type="component" value="Unassembled WGS sequence"/>
</dbReference>
<comment type="caution">
    <text evidence="9">The sequence shown here is derived from an EMBL/GenBank/DDBJ whole genome shotgun (WGS) entry which is preliminary data.</text>
</comment>
<proteinExistence type="inferred from homology"/>
<dbReference type="Gene3D" id="3.10.450.50">
    <property type="match status" value="1"/>
</dbReference>
<evidence type="ECO:0000313" key="10">
    <source>
        <dbReference type="Proteomes" id="UP000293781"/>
    </source>
</evidence>
<feature type="domain" description="RNA polymerase sigma factor 70 region 4 type 2" evidence="8">
    <location>
        <begin position="120"/>
        <end position="166"/>
    </location>
</feature>
<gene>
    <name evidence="9" type="ORF">EV382_0395</name>
</gene>
<keyword evidence="6" id="KW-0238">DNA-binding</keyword>
<evidence type="ECO:0000256" key="4">
    <source>
        <dbReference type="ARBA" id="ARBA00023082"/>
    </source>
</evidence>
<evidence type="ECO:0000256" key="2">
    <source>
        <dbReference type="ARBA" id="ARBA00011344"/>
    </source>
</evidence>
<dbReference type="Pfam" id="PF08281">
    <property type="entry name" value="Sigma70_r4_2"/>
    <property type="match status" value="1"/>
</dbReference>
<dbReference type="Gene3D" id="1.10.1740.10">
    <property type="match status" value="1"/>
</dbReference>
<dbReference type="SUPFAM" id="SSF88946">
    <property type="entry name" value="Sigma2 domain of RNA polymerase sigma factors"/>
    <property type="match status" value="1"/>
</dbReference>
<dbReference type="Gene3D" id="1.10.10.10">
    <property type="entry name" value="Winged helix-like DNA-binding domain superfamily/Winged helix DNA-binding domain"/>
    <property type="match status" value="1"/>
</dbReference>
<feature type="domain" description="RNA polymerase sigma-70 region 2" evidence="7">
    <location>
        <begin position="16"/>
        <end position="79"/>
    </location>
</feature>
<dbReference type="AlphaFoldDB" id="A0A4Q7U8E8"/>
<comment type="similarity">
    <text evidence="1 6">Belongs to the sigma-70 factor family. ECF subfamily.</text>
</comment>
<dbReference type="EMBL" id="SHKK01000001">
    <property type="protein sequence ID" value="RZT77247.1"/>
    <property type="molecule type" value="Genomic_DNA"/>
</dbReference>